<evidence type="ECO:0000256" key="3">
    <source>
        <dbReference type="ARBA" id="ARBA00022806"/>
    </source>
</evidence>
<dbReference type="SMART" id="SM00487">
    <property type="entry name" value="DEXDc"/>
    <property type="match status" value="1"/>
</dbReference>
<evidence type="ECO:0000256" key="4">
    <source>
        <dbReference type="ARBA" id="ARBA00022840"/>
    </source>
</evidence>
<dbReference type="PROSITE" id="PS51194">
    <property type="entry name" value="HELICASE_CTER"/>
    <property type="match status" value="1"/>
</dbReference>
<evidence type="ECO:0000256" key="1">
    <source>
        <dbReference type="ARBA" id="ARBA00022741"/>
    </source>
</evidence>
<dbReference type="PROSITE" id="PS51192">
    <property type="entry name" value="HELICASE_ATP_BIND_1"/>
    <property type="match status" value="1"/>
</dbReference>
<dbReference type="OrthoDB" id="10256233at2759"/>
<feature type="domain" description="Helicase C-terminal" evidence="7">
    <location>
        <begin position="639"/>
        <end position="819"/>
    </location>
</feature>
<accession>A0A1C3L4M4</accession>
<keyword evidence="3 8" id="KW-0347">Helicase</keyword>
<dbReference type="GO" id="GO:0016787">
    <property type="term" value="F:hydrolase activity"/>
    <property type="evidence" value="ECO:0007669"/>
    <property type="project" value="UniProtKB-KW"/>
</dbReference>
<gene>
    <name evidence="8" type="primary">PowCR01_140016000</name>
    <name evidence="8" type="ORF">POWCR01_140016000</name>
</gene>
<dbReference type="GO" id="GO:0005524">
    <property type="term" value="F:ATP binding"/>
    <property type="evidence" value="ECO:0007669"/>
    <property type="project" value="UniProtKB-KW"/>
</dbReference>
<feature type="region of interest" description="Disordered" evidence="5">
    <location>
        <begin position="335"/>
        <end position="362"/>
    </location>
</feature>
<name>A0A1C3L4M4_PLAOA</name>
<dbReference type="InterPro" id="IPR050079">
    <property type="entry name" value="DEAD_box_RNA_helicase"/>
</dbReference>
<evidence type="ECO:0000256" key="5">
    <source>
        <dbReference type="SAM" id="MobiDB-lite"/>
    </source>
</evidence>
<dbReference type="VEuPathDB" id="PlasmoDB:POWCR01_140016000"/>
<evidence type="ECO:0000313" key="9">
    <source>
        <dbReference type="Proteomes" id="UP000243200"/>
    </source>
</evidence>
<evidence type="ECO:0000313" key="8">
    <source>
        <dbReference type="EMBL" id="SBT82298.1"/>
    </source>
</evidence>
<dbReference type="InterPro" id="IPR011545">
    <property type="entry name" value="DEAD/DEAH_box_helicase_dom"/>
</dbReference>
<dbReference type="GO" id="GO:0003724">
    <property type="term" value="F:RNA helicase activity"/>
    <property type="evidence" value="ECO:0007669"/>
    <property type="project" value="TreeGrafter"/>
</dbReference>
<dbReference type="GO" id="GO:0005829">
    <property type="term" value="C:cytosol"/>
    <property type="evidence" value="ECO:0007669"/>
    <property type="project" value="TreeGrafter"/>
</dbReference>
<feature type="compositionally biased region" description="Basic and acidic residues" evidence="5">
    <location>
        <begin position="688"/>
        <end position="702"/>
    </location>
</feature>
<dbReference type="AlphaFoldDB" id="A0A1C3L4M4"/>
<dbReference type="InterPro" id="IPR027417">
    <property type="entry name" value="P-loop_NTPase"/>
</dbReference>
<reference evidence="8 9" key="1">
    <citation type="submission" date="2016-06" db="EMBL/GenBank/DDBJ databases">
        <authorList>
            <consortium name="Pathogen Informatics"/>
        </authorList>
    </citation>
    <scope>NUCLEOTIDE SEQUENCE [LARGE SCALE GENOMIC DNA]</scope>
    <source>
        <strain evidence="8">PowCR01</strain>
    </source>
</reference>
<keyword evidence="1" id="KW-0547">Nucleotide-binding</keyword>
<protein>
    <submittedName>
        <fullName evidence="8">DEAD box helicase, putative</fullName>
        <ecNumber evidence="8">3.6.1.3</ecNumber>
    </submittedName>
</protein>
<organism evidence="8 9">
    <name type="scientific">Plasmodium ovale</name>
    <name type="common">malaria parasite P. ovale</name>
    <dbReference type="NCBI Taxonomy" id="36330"/>
    <lineage>
        <taxon>Eukaryota</taxon>
        <taxon>Sar</taxon>
        <taxon>Alveolata</taxon>
        <taxon>Apicomplexa</taxon>
        <taxon>Aconoidasida</taxon>
        <taxon>Haemosporida</taxon>
        <taxon>Plasmodiidae</taxon>
        <taxon>Plasmodium</taxon>
        <taxon>Plasmodium (Plasmodium)</taxon>
    </lineage>
</organism>
<dbReference type="SUPFAM" id="SSF52540">
    <property type="entry name" value="P-loop containing nucleoside triphosphate hydrolases"/>
    <property type="match status" value="2"/>
</dbReference>
<feature type="compositionally biased region" description="Polar residues" evidence="5">
    <location>
        <begin position="352"/>
        <end position="362"/>
    </location>
</feature>
<dbReference type="Pfam" id="PF00271">
    <property type="entry name" value="Helicase_C"/>
    <property type="match status" value="1"/>
</dbReference>
<dbReference type="Gene3D" id="3.40.50.300">
    <property type="entry name" value="P-loop containing nucleotide triphosphate hydrolases"/>
    <property type="match status" value="3"/>
</dbReference>
<dbReference type="EMBL" id="LT594518">
    <property type="protein sequence ID" value="SBT82298.1"/>
    <property type="molecule type" value="Genomic_DNA"/>
</dbReference>
<dbReference type="GO" id="GO:0003676">
    <property type="term" value="F:nucleic acid binding"/>
    <property type="evidence" value="ECO:0007669"/>
    <property type="project" value="InterPro"/>
</dbReference>
<evidence type="ECO:0000259" key="7">
    <source>
        <dbReference type="PROSITE" id="PS51194"/>
    </source>
</evidence>
<feature type="region of interest" description="Disordered" evidence="5">
    <location>
        <begin position="534"/>
        <end position="556"/>
    </location>
</feature>
<keyword evidence="4" id="KW-0067">ATP-binding</keyword>
<evidence type="ECO:0000256" key="2">
    <source>
        <dbReference type="ARBA" id="ARBA00022801"/>
    </source>
</evidence>
<dbReference type="InterPro" id="IPR001650">
    <property type="entry name" value="Helicase_C-like"/>
</dbReference>
<dbReference type="PANTHER" id="PTHR47959">
    <property type="entry name" value="ATP-DEPENDENT RNA HELICASE RHLE-RELATED"/>
    <property type="match status" value="1"/>
</dbReference>
<dbReference type="Pfam" id="PF00270">
    <property type="entry name" value="DEAD"/>
    <property type="match status" value="1"/>
</dbReference>
<dbReference type="VEuPathDB" id="PlasmoDB:PocGH01_14021500"/>
<feature type="domain" description="Helicase ATP-binding" evidence="6">
    <location>
        <begin position="124"/>
        <end position="486"/>
    </location>
</feature>
<keyword evidence="2 8" id="KW-0378">Hydrolase</keyword>
<sequence length="842" mass="98230">MYNLKRIKKYFSYKYLIILFYLKNILYAKKWVYREKYGNFSFISSTTTPVVKLPLFLTHEKRTLDNLSYLKKRLKNGNERKNIVFIERGITDNDNKIKHTNSKIYNNSSVKEIQYLSNFQKNFIYLLERNNNVLVHAKTSSGKTTICLLYFILKFYFNCEFIFEEDLDREKYMNWKELPSNYKNSFNLNKHRKVIYGNKLKYTPFSEKYEEIYDIKDKKNLLFEEKAKCILNQGERILILCPSKELCVQISQNILSLIGKRNEQVIKLFIDKHLGEGTETAPTSVEVENGAVMKGQSKKGEKLQGVMSKGEMSCAEEMPISRMLDSNFLRKKKTKISNEGGKKKKKNLGENTPLSRNDESYMNNNEQVKEDKTNNQIENMEGILFLVGTPQCFKNYVLNLEKEKLKQFLQSIKYIFFDEIDKLFPSTKKRKLVKNKCYMKKKTAYFILQTIMYMNKKNLIFVGCSSTLNRELHRRIFKLIFLNKNNAKKKIYLLRERSNLSGWAGAVGAVGAAGAVGANNSLAKVQLRDPDAEGDMAELDQRDRKSHASVREEENDTLRFDEKMPFNTSGEESSNVLVELNNEDTLQKYVIKVKLPENIYHFYHIQNDQLYSSKIKATYEIIERFKTQKILVLIKNGYSLLQMKKYLSEKKIYSQLLHEQLQISLRGNDRQLRKMCENYEQLKNLKEISTNEKGEGQDKEATIEGSGEGGGEGGREGDGKNVHINKFPVIISSFDNIRGFHINDLDIVILCNKPKNVNEYIHLCGRVGRRGKEGFSIMLEDEKNIHAIKNWLTNIKVNFNKLHWKKNFENVVTNMDEKKMEEKKNNLDYITSCILDELAGNM</sequence>
<proteinExistence type="predicted"/>
<dbReference type="InterPro" id="IPR014001">
    <property type="entry name" value="Helicase_ATP-bd"/>
</dbReference>
<feature type="region of interest" description="Disordered" evidence="5">
    <location>
        <begin position="688"/>
        <end position="718"/>
    </location>
</feature>
<dbReference type="Proteomes" id="UP000243200">
    <property type="component" value="Chromosome 14"/>
</dbReference>
<dbReference type="EC" id="3.6.1.3" evidence="8"/>
<evidence type="ECO:0000259" key="6">
    <source>
        <dbReference type="PROSITE" id="PS51192"/>
    </source>
</evidence>
<dbReference type="PANTHER" id="PTHR47959:SF1">
    <property type="entry name" value="ATP-DEPENDENT RNA HELICASE DBPA"/>
    <property type="match status" value="1"/>
</dbReference>